<dbReference type="PROSITE" id="PS50056">
    <property type="entry name" value="TYR_PHOSPHATASE_2"/>
    <property type="match status" value="1"/>
</dbReference>
<dbReference type="SUPFAM" id="SSF52799">
    <property type="entry name" value="(Phosphotyrosine protein) phosphatases II"/>
    <property type="match status" value="1"/>
</dbReference>
<feature type="domain" description="Tyrosine specific protein phosphatases" evidence="2">
    <location>
        <begin position="170"/>
        <end position="205"/>
    </location>
</feature>
<gene>
    <name evidence="3" type="ORF">VTJ49DRAFT_4146</name>
</gene>
<dbReference type="InterPro" id="IPR026893">
    <property type="entry name" value="Tyr/Ser_Pase_IphP-type"/>
</dbReference>
<feature type="compositionally biased region" description="Polar residues" evidence="1">
    <location>
        <begin position="1"/>
        <end position="11"/>
    </location>
</feature>
<evidence type="ECO:0000256" key="1">
    <source>
        <dbReference type="SAM" id="MobiDB-lite"/>
    </source>
</evidence>
<protein>
    <recommendedName>
        <fullName evidence="2">Tyrosine specific protein phosphatases domain-containing protein</fullName>
    </recommendedName>
</protein>
<dbReference type="InterPro" id="IPR000387">
    <property type="entry name" value="Tyr_Pase_dom"/>
</dbReference>
<evidence type="ECO:0000313" key="4">
    <source>
        <dbReference type="Proteomes" id="UP001583172"/>
    </source>
</evidence>
<dbReference type="Proteomes" id="UP001583172">
    <property type="component" value="Unassembled WGS sequence"/>
</dbReference>
<feature type="region of interest" description="Disordered" evidence="1">
    <location>
        <begin position="1"/>
        <end position="29"/>
    </location>
</feature>
<dbReference type="InterPro" id="IPR016130">
    <property type="entry name" value="Tyr_Pase_AS"/>
</dbReference>
<name>A0ABR3VLU2_HUMIN</name>
<dbReference type="EMBL" id="JAZGSY010000032">
    <property type="protein sequence ID" value="KAL1842817.1"/>
    <property type="molecule type" value="Genomic_DNA"/>
</dbReference>
<dbReference type="PANTHER" id="PTHR31126:SF1">
    <property type="entry name" value="TYROSINE SPECIFIC PROTEIN PHOSPHATASES DOMAIN-CONTAINING PROTEIN"/>
    <property type="match status" value="1"/>
</dbReference>
<proteinExistence type="predicted"/>
<organism evidence="3 4">
    <name type="scientific">Humicola insolens</name>
    <name type="common">Soft-rot fungus</name>
    <dbReference type="NCBI Taxonomy" id="85995"/>
    <lineage>
        <taxon>Eukaryota</taxon>
        <taxon>Fungi</taxon>
        <taxon>Dikarya</taxon>
        <taxon>Ascomycota</taxon>
        <taxon>Pezizomycotina</taxon>
        <taxon>Sordariomycetes</taxon>
        <taxon>Sordariomycetidae</taxon>
        <taxon>Sordariales</taxon>
        <taxon>Chaetomiaceae</taxon>
        <taxon>Mycothermus</taxon>
    </lineage>
</organism>
<sequence length="320" mass="34521">MATSNPDTTPASLPEQPPTAALTQQSPASLPSPPFLHIPGLVNLRDAGGYPVDDTSRAVVRRGVLYRSADLTALGDEGRAELSKLGIARVFDLRSVVELSKAGEPVPPPADVWPGATRLFVPVFLEKDYSPEALATRFRSYSDGPEGFVKAYAAILASAADPENPYAPFRTVLEYLASPTGPPAPLLIHCTAGKDRTGVLIALILSLLNVPDSTIADEYSLTDLGLAPRHESIINHLVEGDALGGDRTRAENMVRARKENMLLTLTYLRARYGSAERYVIDHLGLSEESVAQIRRNLLVRVDEEEEEGQGPAPVLSRLPN</sequence>
<evidence type="ECO:0000259" key="2">
    <source>
        <dbReference type="PROSITE" id="PS50056"/>
    </source>
</evidence>
<comment type="caution">
    <text evidence="3">The sequence shown here is derived from an EMBL/GenBank/DDBJ whole genome shotgun (WGS) entry which is preliminary data.</text>
</comment>
<keyword evidence="4" id="KW-1185">Reference proteome</keyword>
<dbReference type="Gene3D" id="3.90.190.10">
    <property type="entry name" value="Protein tyrosine phosphatase superfamily"/>
    <property type="match status" value="1"/>
</dbReference>
<accession>A0ABR3VLU2</accession>
<evidence type="ECO:0000313" key="3">
    <source>
        <dbReference type="EMBL" id="KAL1842817.1"/>
    </source>
</evidence>
<dbReference type="InterPro" id="IPR029021">
    <property type="entry name" value="Prot-tyrosine_phosphatase-like"/>
</dbReference>
<reference evidence="3 4" key="1">
    <citation type="journal article" date="2024" name="Commun. Biol.">
        <title>Comparative genomic analysis of thermophilic fungi reveals convergent evolutionary adaptations and gene losses.</title>
        <authorList>
            <person name="Steindorff A.S."/>
            <person name="Aguilar-Pontes M.V."/>
            <person name="Robinson A.J."/>
            <person name="Andreopoulos B."/>
            <person name="LaButti K."/>
            <person name="Kuo A."/>
            <person name="Mondo S."/>
            <person name="Riley R."/>
            <person name="Otillar R."/>
            <person name="Haridas S."/>
            <person name="Lipzen A."/>
            <person name="Grimwood J."/>
            <person name="Schmutz J."/>
            <person name="Clum A."/>
            <person name="Reid I.D."/>
            <person name="Moisan M.C."/>
            <person name="Butler G."/>
            <person name="Nguyen T.T.M."/>
            <person name="Dewar K."/>
            <person name="Conant G."/>
            <person name="Drula E."/>
            <person name="Henrissat B."/>
            <person name="Hansel C."/>
            <person name="Singer S."/>
            <person name="Hutchinson M.I."/>
            <person name="de Vries R.P."/>
            <person name="Natvig D.O."/>
            <person name="Powell A.J."/>
            <person name="Tsang A."/>
            <person name="Grigoriev I.V."/>
        </authorList>
    </citation>
    <scope>NUCLEOTIDE SEQUENCE [LARGE SCALE GENOMIC DNA]</scope>
    <source>
        <strain evidence="3 4">CBS 620.91</strain>
    </source>
</reference>
<dbReference type="PROSITE" id="PS00383">
    <property type="entry name" value="TYR_PHOSPHATASE_1"/>
    <property type="match status" value="1"/>
</dbReference>
<dbReference type="PANTHER" id="PTHR31126">
    <property type="entry name" value="TYROSINE-PROTEIN PHOSPHATASE"/>
    <property type="match status" value="1"/>
</dbReference>
<dbReference type="Pfam" id="PF13350">
    <property type="entry name" value="Y_phosphatase3"/>
    <property type="match status" value="1"/>
</dbReference>